<dbReference type="InterPro" id="IPR025746">
    <property type="entry name" value="PilX_N_dom"/>
</dbReference>
<dbReference type="EMBL" id="CP001965">
    <property type="protein sequence ID" value="ADE12391.1"/>
    <property type="molecule type" value="Genomic_DNA"/>
</dbReference>
<evidence type="ECO:0000259" key="1">
    <source>
        <dbReference type="Pfam" id="PF14341"/>
    </source>
</evidence>
<keyword evidence="3" id="KW-1185">Reference proteome</keyword>
<dbReference type="eggNOG" id="COG4726">
    <property type="taxonomic scope" value="Bacteria"/>
</dbReference>
<sequence length="179" mass="18377" precursor="true">MTLRHKQHGATLLVALVMLVVLTLLVVSAIRSSTTNLRVAGNMQMQGEATASAQQAIEQVISGNFTANPVSAVIPVDINNSGTPQYTAAVSKPACTGSVPLMNSSLDMNNPNDVPCFSSSTASNTGIISTSGVQATSGQSWCFAQQWDIPAEATSVTGTGADVTVHQGVSLRVPAGTTC</sequence>
<keyword evidence="2" id="KW-0812">Transmembrane</keyword>
<dbReference type="KEGG" id="slt:Slit_2163"/>
<dbReference type="RefSeq" id="WP_013030289.1">
    <property type="nucleotide sequence ID" value="NC_013959.1"/>
</dbReference>
<reference evidence="2 3" key="1">
    <citation type="submission" date="2010-03" db="EMBL/GenBank/DDBJ databases">
        <title>Complete sequence of Sideroxydans lithotrophicus ES-1.</title>
        <authorList>
            <consortium name="US DOE Joint Genome Institute"/>
            <person name="Lucas S."/>
            <person name="Copeland A."/>
            <person name="Lapidus A."/>
            <person name="Cheng J.-F."/>
            <person name="Bruce D."/>
            <person name="Goodwin L."/>
            <person name="Pitluck S."/>
            <person name="Munk A.C."/>
            <person name="Detter J.C."/>
            <person name="Han C."/>
            <person name="Tapia R."/>
            <person name="Larimer F."/>
            <person name="Land M."/>
            <person name="Hauser L."/>
            <person name="Kyrpides N."/>
            <person name="Ivanova N."/>
            <person name="Emerson D."/>
            <person name="Woyke T."/>
        </authorList>
    </citation>
    <scope>NUCLEOTIDE SEQUENCE [LARGE SCALE GENOMIC DNA]</scope>
    <source>
        <strain evidence="2 3">ES-1</strain>
    </source>
</reference>
<dbReference type="OrthoDB" id="5954810at2"/>
<organism evidence="2 3">
    <name type="scientific">Sideroxydans lithotrophicus (strain ES-1)</name>
    <dbReference type="NCBI Taxonomy" id="580332"/>
    <lineage>
        <taxon>Bacteria</taxon>
        <taxon>Pseudomonadati</taxon>
        <taxon>Pseudomonadota</taxon>
        <taxon>Betaproteobacteria</taxon>
        <taxon>Nitrosomonadales</taxon>
        <taxon>Gallionellaceae</taxon>
        <taxon>Sideroxydans</taxon>
    </lineage>
</organism>
<keyword evidence="2" id="KW-0472">Membrane</keyword>
<dbReference type="Pfam" id="PF14341">
    <property type="entry name" value="PilX_N"/>
    <property type="match status" value="1"/>
</dbReference>
<feature type="domain" description="Type 4 fimbrial biogenesis protein PilX N-terminal" evidence="1">
    <location>
        <begin position="9"/>
        <end position="54"/>
    </location>
</feature>
<protein>
    <submittedName>
        <fullName evidence="2">Putative transmembrane protein</fullName>
    </submittedName>
</protein>
<accession>D5CUK4</accession>
<evidence type="ECO:0000313" key="2">
    <source>
        <dbReference type="EMBL" id="ADE12391.1"/>
    </source>
</evidence>
<evidence type="ECO:0000313" key="3">
    <source>
        <dbReference type="Proteomes" id="UP000001625"/>
    </source>
</evidence>
<dbReference type="Proteomes" id="UP000001625">
    <property type="component" value="Chromosome"/>
</dbReference>
<proteinExistence type="predicted"/>
<dbReference type="HOGENOM" id="CLU_126486_0_0_4"/>
<dbReference type="STRING" id="580332.Slit_2163"/>
<name>D5CUK4_SIDLE</name>
<dbReference type="AlphaFoldDB" id="D5CUK4"/>
<gene>
    <name evidence="2" type="ordered locus">Slit_2163</name>
</gene>